<gene>
    <name evidence="5" type="ORF">GPM918_LOCUS709</name>
    <name evidence="6" type="ORF">SRO942_LOCUS710</name>
</gene>
<protein>
    <recommendedName>
        <fullName evidence="4">K Homology domain-containing protein</fullName>
    </recommendedName>
</protein>
<evidence type="ECO:0000313" key="6">
    <source>
        <dbReference type="EMBL" id="CAF3528132.1"/>
    </source>
</evidence>
<evidence type="ECO:0000313" key="5">
    <source>
        <dbReference type="EMBL" id="CAF0748900.1"/>
    </source>
</evidence>
<evidence type="ECO:0000256" key="2">
    <source>
        <dbReference type="PROSITE-ProRule" id="PRU00117"/>
    </source>
</evidence>
<dbReference type="Pfam" id="PF00013">
    <property type="entry name" value="KH_1"/>
    <property type="match status" value="1"/>
</dbReference>
<keyword evidence="1" id="KW-0677">Repeat</keyword>
<dbReference type="Gene3D" id="3.30.310.210">
    <property type="match status" value="1"/>
</dbReference>
<evidence type="ECO:0000256" key="1">
    <source>
        <dbReference type="ARBA" id="ARBA00022737"/>
    </source>
</evidence>
<keyword evidence="2" id="KW-0694">RNA-binding</keyword>
<dbReference type="EMBL" id="CAJOBC010000058">
    <property type="protein sequence ID" value="CAF3528132.1"/>
    <property type="molecule type" value="Genomic_DNA"/>
</dbReference>
<accession>A0A813PDF4</accession>
<dbReference type="PROSITE" id="PS50084">
    <property type="entry name" value="KH_TYPE_1"/>
    <property type="match status" value="1"/>
</dbReference>
<name>A0A813PDF4_9BILA</name>
<dbReference type="AlphaFoldDB" id="A0A813PDF4"/>
<dbReference type="OrthoDB" id="441329at2759"/>
<sequence>MFWAEALRSLFQLFNSGMSSSTTTKDDQQQLLNGNGQNNESILHVKFLLPGATTGSVIGKGGERIAKRVCLVIGSIPSVLSVYDFVGDKIKESFPDVLRSRQIKLVIPNATAGVIIGKGGQTIENIKQDTGASLNITPKCDMAERVMTIIGDDITRRKTLEVVLSKILQDPHHDSVPSVNYSSAFSTQLNSNQNDLSTESFTGPSGINAKMGALMSTSSSITSSAGTNGGTSAGAIQHLSALSNVSLQLSGLHRLAQLIISAGGSNNMSVDSLNHSLQSLGFPDQHAADIVQAIGTLINFGLITINMTTTANPFSSPTLQSPQQLFTTTLLQGYATNIQKDRNDSYSADMDFKRFKPDQRKPKR</sequence>
<evidence type="ECO:0000259" key="4">
    <source>
        <dbReference type="SMART" id="SM00322"/>
    </source>
</evidence>
<dbReference type="Proteomes" id="UP000663829">
    <property type="component" value="Unassembled WGS sequence"/>
</dbReference>
<evidence type="ECO:0000256" key="3">
    <source>
        <dbReference type="SAM" id="MobiDB-lite"/>
    </source>
</evidence>
<dbReference type="InterPro" id="IPR004088">
    <property type="entry name" value="KH_dom_type_1"/>
</dbReference>
<dbReference type="GO" id="GO:0003723">
    <property type="term" value="F:RNA binding"/>
    <property type="evidence" value="ECO:0007669"/>
    <property type="project" value="UniProtKB-UniRule"/>
</dbReference>
<dbReference type="SUPFAM" id="SSF54791">
    <property type="entry name" value="Eukaryotic type KH-domain (KH-domain type I)"/>
    <property type="match status" value="1"/>
</dbReference>
<feature type="domain" description="K Homology" evidence="4">
    <location>
        <begin position="99"/>
        <end position="168"/>
    </location>
</feature>
<dbReference type="InterPro" id="IPR004087">
    <property type="entry name" value="KH_dom"/>
</dbReference>
<proteinExistence type="predicted"/>
<evidence type="ECO:0000313" key="7">
    <source>
        <dbReference type="Proteomes" id="UP000663829"/>
    </source>
</evidence>
<comment type="caution">
    <text evidence="5">The sequence shown here is derived from an EMBL/GenBank/DDBJ whole genome shotgun (WGS) entry which is preliminary data.</text>
</comment>
<dbReference type="EMBL" id="CAJNOQ010000058">
    <property type="protein sequence ID" value="CAF0748900.1"/>
    <property type="molecule type" value="Genomic_DNA"/>
</dbReference>
<dbReference type="InterPro" id="IPR036612">
    <property type="entry name" value="KH_dom_type_1_sf"/>
</dbReference>
<reference evidence="5" key="1">
    <citation type="submission" date="2021-02" db="EMBL/GenBank/DDBJ databases">
        <authorList>
            <person name="Nowell W R."/>
        </authorList>
    </citation>
    <scope>NUCLEOTIDE SEQUENCE</scope>
</reference>
<feature type="region of interest" description="Disordered" evidence="3">
    <location>
        <begin position="345"/>
        <end position="364"/>
    </location>
</feature>
<dbReference type="Proteomes" id="UP000681722">
    <property type="component" value="Unassembled WGS sequence"/>
</dbReference>
<organism evidence="5 7">
    <name type="scientific">Didymodactylos carnosus</name>
    <dbReference type="NCBI Taxonomy" id="1234261"/>
    <lineage>
        <taxon>Eukaryota</taxon>
        <taxon>Metazoa</taxon>
        <taxon>Spiralia</taxon>
        <taxon>Gnathifera</taxon>
        <taxon>Rotifera</taxon>
        <taxon>Eurotatoria</taxon>
        <taxon>Bdelloidea</taxon>
        <taxon>Philodinida</taxon>
        <taxon>Philodinidae</taxon>
        <taxon>Didymodactylos</taxon>
    </lineage>
</organism>
<keyword evidence="7" id="KW-1185">Reference proteome</keyword>
<dbReference type="PANTHER" id="PTHR10288">
    <property type="entry name" value="KH DOMAIN CONTAINING RNA BINDING PROTEIN"/>
    <property type="match status" value="1"/>
</dbReference>
<dbReference type="SMART" id="SM00322">
    <property type="entry name" value="KH"/>
    <property type="match status" value="1"/>
</dbReference>